<sequence>MPAASDTFWDKDTEMVDLHGPSNTPAISTTPTSSPSSLRKRTHSEYAADSSPTPPSPLGERCSLPLLPPINTNIVTSIPEPCEPVSPAPTEVLEECTWKKPETAEEFMLELKQQGIKVRDFAYEPFPHEWKAPVLWDPVPTLVNVDWYMVNPSRNPNRTSARELWRLVKLGWINLSKLKNTLPEEEYRAVEAYGSRTNPPPSNFVVVPKENRQIPTATDRVLLLHRWGYPKNADDITYTQHFGYPPLNPPTPEKSAENNEQPTAEEPQAKRQKTGEEQPRTPLRRSKPLSRGQRSRGLL</sequence>
<name>A0ACB8T9Z3_9AGAM</name>
<accession>A0ACB8T9Z3</accession>
<dbReference type="Proteomes" id="UP000814140">
    <property type="component" value="Unassembled WGS sequence"/>
</dbReference>
<reference evidence="1" key="1">
    <citation type="submission" date="2021-03" db="EMBL/GenBank/DDBJ databases">
        <authorList>
            <consortium name="DOE Joint Genome Institute"/>
            <person name="Ahrendt S."/>
            <person name="Looney B.P."/>
            <person name="Miyauchi S."/>
            <person name="Morin E."/>
            <person name="Drula E."/>
            <person name="Courty P.E."/>
            <person name="Chicoki N."/>
            <person name="Fauchery L."/>
            <person name="Kohler A."/>
            <person name="Kuo A."/>
            <person name="Labutti K."/>
            <person name="Pangilinan J."/>
            <person name="Lipzen A."/>
            <person name="Riley R."/>
            <person name="Andreopoulos W."/>
            <person name="He G."/>
            <person name="Johnson J."/>
            <person name="Barry K.W."/>
            <person name="Grigoriev I.V."/>
            <person name="Nagy L."/>
            <person name="Hibbett D."/>
            <person name="Henrissat B."/>
            <person name="Matheny P.B."/>
            <person name="Labbe J."/>
            <person name="Martin F."/>
        </authorList>
    </citation>
    <scope>NUCLEOTIDE SEQUENCE</scope>
    <source>
        <strain evidence="1">HHB10654</strain>
    </source>
</reference>
<gene>
    <name evidence="1" type="ORF">BV25DRAFT_136775</name>
</gene>
<proteinExistence type="predicted"/>
<evidence type="ECO:0000313" key="1">
    <source>
        <dbReference type="EMBL" id="KAI0065125.1"/>
    </source>
</evidence>
<reference evidence="1" key="2">
    <citation type="journal article" date="2022" name="New Phytol.">
        <title>Evolutionary transition to the ectomycorrhizal habit in the genomes of a hyperdiverse lineage of mushroom-forming fungi.</title>
        <authorList>
            <person name="Looney B."/>
            <person name="Miyauchi S."/>
            <person name="Morin E."/>
            <person name="Drula E."/>
            <person name="Courty P.E."/>
            <person name="Kohler A."/>
            <person name="Kuo A."/>
            <person name="LaButti K."/>
            <person name="Pangilinan J."/>
            <person name="Lipzen A."/>
            <person name="Riley R."/>
            <person name="Andreopoulos W."/>
            <person name="He G."/>
            <person name="Johnson J."/>
            <person name="Nolan M."/>
            <person name="Tritt A."/>
            <person name="Barry K.W."/>
            <person name="Grigoriev I.V."/>
            <person name="Nagy L.G."/>
            <person name="Hibbett D."/>
            <person name="Henrissat B."/>
            <person name="Matheny P.B."/>
            <person name="Labbe J."/>
            <person name="Martin F.M."/>
        </authorList>
    </citation>
    <scope>NUCLEOTIDE SEQUENCE</scope>
    <source>
        <strain evidence="1">HHB10654</strain>
    </source>
</reference>
<protein>
    <submittedName>
        <fullName evidence="1">Uncharacterized protein</fullName>
    </submittedName>
</protein>
<keyword evidence="2" id="KW-1185">Reference proteome</keyword>
<dbReference type="EMBL" id="MU277196">
    <property type="protein sequence ID" value="KAI0065125.1"/>
    <property type="molecule type" value="Genomic_DNA"/>
</dbReference>
<comment type="caution">
    <text evidence="1">The sequence shown here is derived from an EMBL/GenBank/DDBJ whole genome shotgun (WGS) entry which is preliminary data.</text>
</comment>
<organism evidence="1 2">
    <name type="scientific">Artomyces pyxidatus</name>
    <dbReference type="NCBI Taxonomy" id="48021"/>
    <lineage>
        <taxon>Eukaryota</taxon>
        <taxon>Fungi</taxon>
        <taxon>Dikarya</taxon>
        <taxon>Basidiomycota</taxon>
        <taxon>Agaricomycotina</taxon>
        <taxon>Agaricomycetes</taxon>
        <taxon>Russulales</taxon>
        <taxon>Auriscalpiaceae</taxon>
        <taxon>Artomyces</taxon>
    </lineage>
</organism>
<evidence type="ECO:0000313" key="2">
    <source>
        <dbReference type="Proteomes" id="UP000814140"/>
    </source>
</evidence>